<keyword evidence="9" id="KW-1185">Reference proteome</keyword>
<dbReference type="InterPro" id="IPR000522">
    <property type="entry name" value="ABC_transptr_permease_BtuC"/>
</dbReference>
<dbReference type="PANTHER" id="PTHR30472:SF27">
    <property type="entry name" value="PETROBACTIN IMPORT SYSTEM PERMEASE PROTEIN YCLN"/>
    <property type="match status" value="1"/>
</dbReference>
<dbReference type="Pfam" id="PF01032">
    <property type="entry name" value="FecCD"/>
    <property type="match status" value="1"/>
</dbReference>
<dbReference type="Gene3D" id="1.10.3470.10">
    <property type="entry name" value="ABC transporter involved in vitamin B12 uptake, BtuC"/>
    <property type="match status" value="1"/>
</dbReference>
<gene>
    <name evidence="8" type="primary">yclN</name>
    <name evidence="8" type="ORF">PSAL_000430</name>
</gene>
<proteinExistence type="inferred from homology"/>
<dbReference type="GO" id="GO:0033214">
    <property type="term" value="P:siderophore-iron import into cell"/>
    <property type="evidence" value="ECO:0007669"/>
    <property type="project" value="TreeGrafter"/>
</dbReference>
<evidence type="ECO:0000313" key="8">
    <source>
        <dbReference type="EMBL" id="QPM88841.1"/>
    </source>
</evidence>
<name>A0A418SH47_9RHOB</name>
<dbReference type="SUPFAM" id="SSF81345">
    <property type="entry name" value="ABC transporter involved in vitamin B12 uptake, BtuC"/>
    <property type="match status" value="1"/>
</dbReference>
<dbReference type="Proteomes" id="UP000283786">
    <property type="component" value="Chromosome"/>
</dbReference>
<evidence type="ECO:0000256" key="5">
    <source>
        <dbReference type="ARBA" id="ARBA00022692"/>
    </source>
</evidence>
<dbReference type="EMBL" id="CP060436">
    <property type="protein sequence ID" value="QPM88841.1"/>
    <property type="molecule type" value="Genomic_DNA"/>
</dbReference>
<evidence type="ECO:0000256" key="7">
    <source>
        <dbReference type="ARBA" id="ARBA00023136"/>
    </source>
</evidence>
<protein>
    <submittedName>
        <fullName evidence="8">Petrobactin import system permease protein YclN</fullName>
    </submittedName>
</protein>
<dbReference type="InterPro" id="IPR037294">
    <property type="entry name" value="ABC_BtuC-like"/>
</dbReference>
<organism evidence="8 9">
    <name type="scientific">Pseudooceanicola algae</name>
    <dbReference type="NCBI Taxonomy" id="1537215"/>
    <lineage>
        <taxon>Bacteria</taxon>
        <taxon>Pseudomonadati</taxon>
        <taxon>Pseudomonadota</taxon>
        <taxon>Alphaproteobacteria</taxon>
        <taxon>Rhodobacterales</taxon>
        <taxon>Paracoccaceae</taxon>
        <taxon>Pseudooceanicola</taxon>
    </lineage>
</organism>
<keyword evidence="7" id="KW-0472">Membrane</keyword>
<dbReference type="AlphaFoldDB" id="A0A418SH47"/>
<dbReference type="CDD" id="cd06550">
    <property type="entry name" value="TM_ABC_iron-siderophores_like"/>
    <property type="match status" value="1"/>
</dbReference>
<evidence type="ECO:0000256" key="3">
    <source>
        <dbReference type="ARBA" id="ARBA00022448"/>
    </source>
</evidence>
<comment type="subcellular location">
    <subcellularLocation>
        <location evidence="1">Cell membrane</location>
        <topology evidence="1">Multi-pass membrane protein</topology>
    </subcellularLocation>
</comment>
<reference evidence="8 9" key="1">
    <citation type="submission" date="2020-08" db="EMBL/GenBank/DDBJ databases">
        <title>Genome sequence of Rhodobacteraceae bacterium Lw-13e.</title>
        <authorList>
            <person name="Poehlein A."/>
            <person name="Wolter L."/>
            <person name="Daniel R."/>
            <person name="Brinkhoff T."/>
        </authorList>
    </citation>
    <scope>NUCLEOTIDE SEQUENCE [LARGE SCALE GENOMIC DNA]</scope>
    <source>
        <strain evidence="8 9">Lw-13e</strain>
    </source>
</reference>
<keyword evidence="3" id="KW-0813">Transport</keyword>
<dbReference type="GO" id="GO:0005886">
    <property type="term" value="C:plasma membrane"/>
    <property type="evidence" value="ECO:0007669"/>
    <property type="project" value="UniProtKB-SubCell"/>
</dbReference>
<keyword evidence="4" id="KW-1003">Cell membrane</keyword>
<accession>A0A418SH47</accession>
<evidence type="ECO:0000256" key="6">
    <source>
        <dbReference type="ARBA" id="ARBA00022989"/>
    </source>
</evidence>
<evidence type="ECO:0000256" key="4">
    <source>
        <dbReference type="ARBA" id="ARBA00022475"/>
    </source>
</evidence>
<dbReference type="GO" id="GO:0022857">
    <property type="term" value="F:transmembrane transporter activity"/>
    <property type="evidence" value="ECO:0007669"/>
    <property type="project" value="InterPro"/>
</dbReference>
<dbReference type="RefSeq" id="WP_231388560.1">
    <property type="nucleotide sequence ID" value="NZ_CP060436.1"/>
</dbReference>
<evidence type="ECO:0000256" key="2">
    <source>
        <dbReference type="ARBA" id="ARBA00007935"/>
    </source>
</evidence>
<comment type="similarity">
    <text evidence="2">Belongs to the binding-protein-dependent transport system permease family. FecCD subfamily.</text>
</comment>
<evidence type="ECO:0000256" key="1">
    <source>
        <dbReference type="ARBA" id="ARBA00004651"/>
    </source>
</evidence>
<keyword evidence="6" id="KW-1133">Transmembrane helix</keyword>
<sequence>MALLGRRMSKLRWAGALTLLLVLALLSLFIGAVPVTLHDLLTDPQGQQLLLVSRLPRTLAAILAGGALAVSGQIMQILARNRFVEPMTAGAGQSAALGILIAALFFPATAIWAKMGIAACTTLIGSAGLLVLIRSLPLTQPLLVPLVALVYGGVIGAFTTFFAYQGDMMQFLGAWMTGELSGVLQGRYELLWVGAGAAALTWFIADRITVLSLGENAARGLGLNVGAVTAAGLVAVSLTTAMVVVTLGAIPFVGLVVPNIVARRMGDNLRQALPVAAWSGAVLVLAGDMLGRVMRAPFEIPVASLVGVAGAGVFLVLLYSEPRHD</sequence>
<keyword evidence="5" id="KW-0812">Transmembrane</keyword>
<evidence type="ECO:0000313" key="9">
    <source>
        <dbReference type="Proteomes" id="UP000283786"/>
    </source>
</evidence>
<dbReference type="KEGG" id="palw:PSAL_000430"/>
<dbReference type="PANTHER" id="PTHR30472">
    <property type="entry name" value="FERRIC ENTEROBACTIN TRANSPORT SYSTEM PERMEASE PROTEIN"/>
    <property type="match status" value="1"/>
</dbReference>